<dbReference type="Proteomes" id="UP000502706">
    <property type="component" value="Chromosome"/>
</dbReference>
<accession>A0A6G8Q058</accession>
<proteinExistence type="predicted"/>
<dbReference type="EMBL" id="CP045121">
    <property type="protein sequence ID" value="QIN79851.1"/>
    <property type="molecule type" value="Genomic_DNA"/>
</dbReference>
<gene>
    <name evidence="3" type="ORF">GBA65_16415</name>
</gene>
<reference evidence="3 4" key="1">
    <citation type="submission" date="2019-10" db="EMBL/GenBank/DDBJ databases">
        <title>Rubrobacter sp nov SCSIO 52915 isolated from a deep-sea sediment in the South China Sea.</title>
        <authorList>
            <person name="Chen R.W."/>
        </authorList>
    </citation>
    <scope>NUCLEOTIDE SEQUENCE [LARGE SCALE GENOMIC DNA]</scope>
    <source>
        <strain evidence="3 4">SCSIO 52915</strain>
    </source>
</reference>
<keyword evidence="2" id="KW-0732">Signal</keyword>
<dbReference type="AlphaFoldDB" id="A0A6G8Q058"/>
<feature type="signal peptide" evidence="2">
    <location>
        <begin position="1"/>
        <end position="26"/>
    </location>
</feature>
<feature type="chain" id="PRO_5026128266" description="Gram-positive cocci surface proteins LPxTG domain-containing protein" evidence="2">
    <location>
        <begin position="27"/>
        <end position="311"/>
    </location>
</feature>
<evidence type="ECO:0008006" key="5">
    <source>
        <dbReference type="Google" id="ProtNLM"/>
    </source>
</evidence>
<feature type="region of interest" description="Disordered" evidence="1">
    <location>
        <begin position="220"/>
        <end position="254"/>
    </location>
</feature>
<name>A0A6G8Q058_9ACTN</name>
<feature type="region of interest" description="Disordered" evidence="1">
    <location>
        <begin position="266"/>
        <end position="286"/>
    </location>
</feature>
<evidence type="ECO:0000313" key="4">
    <source>
        <dbReference type="Proteomes" id="UP000502706"/>
    </source>
</evidence>
<dbReference type="RefSeq" id="WP_166397523.1">
    <property type="nucleotide sequence ID" value="NZ_CP045121.1"/>
</dbReference>
<dbReference type="KEGG" id="rmar:GBA65_16415"/>
<evidence type="ECO:0000313" key="3">
    <source>
        <dbReference type="EMBL" id="QIN79851.1"/>
    </source>
</evidence>
<feature type="region of interest" description="Disordered" evidence="1">
    <location>
        <begin position="192"/>
        <end position="211"/>
    </location>
</feature>
<evidence type="ECO:0000256" key="2">
    <source>
        <dbReference type="SAM" id="SignalP"/>
    </source>
</evidence>
<sequence>MAKRLAVLAGTLALLILGMGLPPALAQGNQYGGGEVSATGYLSPVSPPGSYSHLLSDEATGQQYLVRSGAVDLGAYDDGQKVTVRGTLVSGGGAESVLEVTGIGEPVETPQPGEAATLSFELLVEGTPPAGATFFGNIQTGEGGPGIFVPLTDPDGDGVYAGSTTIPDRFPPGLRPLPPDAEPLAFPIRIVQGTGTNPNAEGELPGEPTTVLQDFGVTPLQESNSFPASVSFGPATGDEHEDGGDPEGGVDLNEDGAVDEADAELAAETSDAAAEEAPEEATLPNTGGAVLPLLAGALLVGGGCLIRRAYR</sequence>
<keyword evidence="4" id="KW-1185">Reference proteome</keyword>
<organism evidence="3 4">
    <name type="scientific">Rubrobacter marinus</name>
    <dbReference type="NCBI Taxonomy" id="2653852"/>
    <lineage>
        <taxon>Bacteria</taxon>
        <taxon>Bacillati</taxon>
        <taxon>Actinomycetota</taxon>
        <taxon>Rubrobacteria</taxon>
        <taxon>Rubrobacterales</taxon>
        <taxon>Rubrobacteraceae</taxon>
        <taxon>Rubrobacter</taxon>
    </lineage>
</organism>
<evidence type="ECO:0000256" key="1">
    <source>
        <dbReference type="SAM" id="MobiDB-lite"/>
    </source>
</evidence>
<protein>
    <recommendedName>
        <fullName evidence="5">Gram-positive cocci surface proteins LPxTG domain-containing protein</fullName>
    </recommendedName>
</protein>